<gene>
    <name evidence="10" type="ORF">UFOPK1392_01909</name>
    <name evidence="11" type="ORF">UFOPK3733_00646</name>
</gene>
<dbReference type="InterPro" id="IPR036866">
    <property type="entry name" value="RibonucZ/Hydroxyglut_hydro"/>
</dbReference>
<dbReference type="InterPro" id="IPR042173">
    <property type="entry name" value="RNase_J_2"/>
</dbReference>
<dbReference type="PIRSF" id="PIRSF004803">
    <property type="entry name" value="RnjA"/>
    <property type="match status" value="1"/>
</dbReference>
<evidence type="ECO:0000256" key="5">
    <source>
        <dbReference type="ARBA" id="ARBA00022801"/>
    </source>
</evidence>
<dbReference type="InterPro" id="IPR001279">
    <property type="entry name" value="Metallo-B-lactamas"/>
</dbReference>
<dbReference type="Gene3D" id="3.40.50.10710">
    <property type="entry name" value="Metallo-hydrolase/oxidoreductase"/>
    <property type="match status" value="1"/>
</dbReference>
<dbReference type="InterPro" id="IPR055132">
    <property type="entry name" value="RNase_J_b_CASP"/>
</dbReference>
<reference evidence="10" key="1">
    <citation type="submission" date="2020-05" db="EMBL/GenBank/DDBJ databases">
        <authorList>
            <person name="Chiriac C."/>
            <person name="Salcher M."/>
            <person name="Ghai R."/>
            <person name="Kavagutti S V."/>
        </authorList>
    </citation>
    <scope>NUCLEOTIDE SEQUENCE</scope>
</reference>
<accession>A0A6J5YF95</accession>
<dbReference type="InterPro" id="IPR001587">
    <property type="entry name" value="RNase_J_CS"/>
</dbReference>
<evidence type="ECO:0000256" key="1">
    <source>
        <dbReference type="ARBA" id="ARBA00022490"/>
    </source>
</evidence>
<keyword evidence="2" id="KW-0540">Nuclease</keyword>
<dbReference type="Pfam" id="PF07521">
    <property type="entry name" value="RMMBL"/>
    <property type="match status" value="1"/>
</dbReference>
<evidence type="ECO:0000313" key="10">
    <source>
        <dbReference type="EMBL" id="CAB4324145.1"/>
    </source>
</evidence>
<keyword evidence="3" id="KW-0479">Metal-binding</keyword>
<dbReference type="GO" id="GO:0003723">
    <property type="term" value="F:RNA binding"/>
    <property type="evidence" value="ECO:0007669"/>
    <property type="project" value="UniProtKB-KW"/>
</dbReference>
<keyword evidence="8" id="KW-0694">RNA-binding</keyword>
<keyword evidence="5" id="KW-0378">Hydrolase</keyword>
<keyword evidence="6" id="KW-0862">Zinc</keyword>
<dbReference type="Gene3D" id="3.10.20.580">
    <property type="match status" value="1"/>
</dbReference>
<dbReference type="Pfam" id="PF22505">
    <property type="entry name" value="RNase_J_b_CASP"/>
    <property type="match status" value="1"/>
</dbReference>
<keyword evidence="7" id="KW-0269">Exonuclease</keyword>
<dbReference type="Gene3D" id="3.60.15.10">
    <property type="entry name" value="Ribonuclease Z/Hydroxyacylglutathione hydrolase-like"/>
    <property type="match status" value="1"/>
</dbReference>
<dbReference type="AlphaFoldDB" id="A0A6J5YF95"/>
<dbReference type="GO" id="GO:0006396">
    <property type="term" value="P:RNA processing"/>
    <property type="evidence" value="ECO:0007669"/>
    <property type="project" value="InterPro"/>
</dbReference>
<proteinExistence type="inferred from homology"/>
<evidence type="ECO:0000313" key="11">
    <source>
        <dbReference type="EMBL" id="CAB4930624.1"/>
    </source>
</evidence>
<dbReference type="InterPro" id="IPR041636">
    <property type="entry name" value="RNase_J_C"/>
</dbReference>
<keyword evidence="1" id="KW-0963">Cytoplasm</keyword>
<organism evidence="10">
    <name type="scientific">freshwater metagenome</name>
    <dbReference type="NCBI Taxonomy" id="449393"/>
    <lineage>
        <taxon>unclassified sequences</taxon>
        <taxon>metagenomes</taxon>
        <taxon>ecological metagenomes</taxon>
    </lineage>
</organism>
<protein>
    <submittedName>
        <fullName evidence="10">Unannotated protein</fullName>
    </submittedName>
</protein>
<evidence type="ECO:0000256" key="7">
    <source>
        <dbReference type="ARBA" id="ARBA00022839"/>
    </source>
</evidence>
<evidence type="ECO:0000256" key="4">
    <source>
        <dbReference type="ARBA" id="ARBA00022759"/>
    </source>
</evidence>
<dbReference type="InterPro" id="IPR030854">
    <property type="entry name" value="RNase_J_bac"/>
</dbReference>
<feature type="domain" description="Metallo-beta-lactamase" evidence="9">
    <location>
        <begin position="25"/>
        <end position="221"/>
    </location>
</feature>
<keyword evidence="4" id="KW-0255">Endonuclease</keyword>
<dbReference type="NCBIfam" id="TIGR00649">
    <property type="entry name" value="MG423"/>
    <property type="match status" value="1"/>
</dbReference>
<dbReference type="InterPro" id="IPR004613">
    <property type="entry name" value="RNase_J"/>
</dbReference>
<dbReference type="Pfam" id="PF17770">
    <property type="entry name" value="RNase_J_C"/>
    <property type="match status" value="1"/>
</dbReference>
<dbReference type="PANTHER" id="PTHR43694">
    <property type="entry name" value="RIBONUCLEASE J"/>
    <property type="match status" value="1"/>
</dbReference>
<dbReference type="SMART" id="SM00849">
    <property type="entry name" value="Lactamase_B"/>
    <property type="match status" value="1"/>
</dbReference>
<dbReference type="InterPro" id="IPR011108">
    <property type="entry name" value="RMMBL"/>
</dbReference>
<dbReference type="PROSITE" id="PS01292">
    <property type="entry name" value="UPF0036"/>
    <property type="match status" value="1"/>
</dbReference>
<sequence length="561" mass="61037">MSRKTETTEANPVRVTFLGGLGEIGRNCACIEVDGSIMLVDCGLMFPDLDMLGIDLVLPDFTYLRQNADRIVGCIATHGHEDHVGGLSYLLRELSFPIFGSALTLGLARNRIEEAGLLDRTEFIAVADGERRQIGPFDVEFIPVTHSVPHGLATAFHTPQGVILHTGDFKLDLTPVDGRLTDLARIGAIASGEGIRLLLSDSTNADERGHAASETTVGGVLYDLFHRFEGRRIITTCFASHIHRVQQIADAAISFDRVVATMGLSMKKNVRMAREMGLLNIPENRLRDITDIDDLPPEKVCIISTGSQGEPMSALSLMAANENRWITLSSDDVVIMSSHPIPGNEQDVSKVINGLVRLGAEVVHSGIADVHASGHAKAEDLKMLLSIVKPEWFIPVHGEYRHLVAHAKLGRQMGVAADHIIVCTDGDQVILDEKGMRPSAQVPAGYLYVDGIVGDVGSGVLRDRRVLADEGVVVVIVGIDLQERSIMMGPEIITRGWVHAAEAEDLLDMCAERVRVAVLDSMRNNATDTESLSRVVRRAAGKFVSEQTKRRPMIVPVIMEA</sequence>
<name>A0A6J5YF95_9ZZZZ</name>
<dbReference type="Pfam" id="PF00753">
    <property type="entry name" value="Lactamase_B"/>
    <property type="match status" value="1"/>
</dbReference>
<evidence type="ECO:0000256" key="3">
    <source>
        <dbReference type="ARBA" id="ARBA00022723"/>
    </source>
</evidence>
<evidence type="ECO:0000256" key="2">
    <source>
        <dbReference type="ARBA" id="ARBA00022722"/>
    </source>
</evidence>
<evidence type="ECO:0000256" key="6">
    <source>
        <dbReference type="ARBA" id="ARBA00022833"/>
    </source>
</evidence>
<dbReference type="GO" id="GO:0008270">
    <property type="term" value="F:zinc ion binding"/>
    <property type="evidence" value="ECO:0007669"/>
    <property type="project" value="InterPro"/>
</dbReference>
<dbReference type="HAMAP" id="MF_01491">
    <property type="entry name" value="RNase_J_bact"/>
    <property type="match status" value="1"/>
</dbReference>
<evidence type="ECO:0000259" key="9">
    <source>
        <dbReference type="SMART" id="SM00849"/>
    </source>
</evidence>
<dbReference type="PANTHER" id="PTHR43694:SF1">
    <property type="entry name" value="RIBONUCLEASE J"/>
    <property type="match status" value="1"/>
</dbReference>
<dbReference type="EMBL" id="CAFBNC010000022">
    <property type="protein sequence ID" value="CAB4930624.1"/>
    <property type="molecule type" value="Genomic_DNA"/>
</dbReference>
<dbReference type="GO" id="GO:0004534">
    <property type="term" value="F:5'-3' RNA exonuclease activity"/>
    <property type="evidence" value="ECO:0007669"/>
    <property type="project" value="InterPro"/>
</dbReference>
<dbReference type="GO" id="GO:0004521">
    <property type="term" value="F:RNA endonuclease activity"/>
    <property type="evidence" value="ECO:0007669"/>
    <property type="project" value="InterPro"/>
</dbReference>
<dbReference type="EMBL" id="CAEMXZ010000107">
    <property type="protein sequence ID" value="CAB4324145.1"/>
    <property type="molecule type" value="Genomic_DNA"/>
</dbReference>
<dbReference type="SUPFAM" id="SSF56281">
    <property type="entry name" value="Metallo-hydrolase/oxidoreductase"/>
    <property type="match status" value="1"/>
</dbReference>
<dbReference type="CDD" id="cd07714">
    <property type="entry name" value="RNaseJ_MBL-fold"/>
    <property type="match status" value="1"/>
</dbReference>
<evidence type="ECO:0000256" key="8">
    <source>
        <dbReference type="ARBA" id="ARBA00022884"/>
    </source>
</evidence>